<keyword evidence="1" id="KW-0175">Coiled coil</keyword>
<sequence length="395" mass="45348">MADSKRVIRIAVMGVTGSGKSTFIQKASQQKVAIGHDYTSLTSEVVSYDFEMDGHSISLIDTPGFNDTLRSEAQVLTEIANYLEITYRVQHLKLDGIVYMQSIMDERMYGSSLRNLKMFRDLCGDSPMKNVVLVTNRWEQARALGDFDKAREKEQQLRTSSLFWEPLMKRGAEMLRWEDAQQASAFAVIRKFLTKNAEVLQIQTEIVEQGKKLIDTTAGTTVNEEVLKKDKEYQLELSKIRQELNDAKAAHGQELEEVLSESKRDYERKLDRVRDEQEILRYERRSETRRMQNEMDDLRAAYNRKLDEQLSAQRIGYENVIAELRANSSKLRPEQHECVQEEIKAMERKPKKERSASTLLMNLIPMLGNLALGLVVPSPVLDIISSLWSFIGGNQ</sequence>
<dbReference type="InterPro" id="IPR027417">
    <property type="entry name" value="P-loop_NTPase"/>
</dbReference>
<accession>A0A6A6CDY5</accession>
<dbReference type="InterPro" id="IPR006073">
    <property type="entry name" value="GTP-bd"/>
</dbReference>
<organism evidence="3 4">
    <name type="scientific">Zasmidium cellare ATCC 36951</name>
    <dbReference type="NCBI Taxonomy" id="1080233"/>
    <lineage>
        <taxon>Eukaryota</taxon>
        <taxon>Fungi</taxon>
        <taxon>Dikarya</taxon>
        <taxon>Ascomycota</taxon>
        <taxon>Pezizomycotina</taxon>
        <taxon>Dothideomycetes</taxon>
        <taxon>Dothideomycetidae</taxon>
        <taxon>Mycosphaerellales</taxon>
        <taxon>Mycosphaerellaceae</taxon>
        <taxon>Zasmidium</taxon>
    </lineage>
</organism>
<dbReference type="GO" id="GO:0005525">
    <property type="term" value="F:GTP binding"/>
    <property type="evidence" value="ECO:0007669"/>
    <property type="project" value="InterPro"/>
</dbReference>
<dbReference type="CDD" id="cd00882">
    <property type="entry name" value="Ras_like_GTPase"/>
    <property type="match status" value="1"/>
</dbReference>
<evidence type="ECO:0000259" key="2">
    <source>
        <dbReference type="Pfam" id="PF01926"/>
    </source>
</evidence>
<evidence type="ECO:0000313" key="4">
    <source>
        <dbReference type="Proteomes" id="UP000799537"/>
    </source>
</evidence>
<dbReference type="GeneID" id="54561117"/>
<name>A0A6A6CDY5_ZASCE</name>
<dbReference type="SUPFAM" id="SSF52540">
    <property type="entry name" value="P-loop containing nucleoside triphosphate hydrolases"/>
    <property type="match status" value="1"/>
</dbReference>
<reference evidence="3" key="1">
    <citation type="journal article" date="2020" name="Stud. Mycol.">
        <title>101 Dothideomycetes genomes: a test case for predicting lifestyles and emergence of pathogens.</title>
        <authorList>
            <person name="Haridas S."/>
            <person name="Albert R."/>
            <person name="Binder M."/>
            <person name="Bloem J."/>
            <person name="Labutti K."/>
            <person name="Salamov A."/>
            <person name="Andreopoulos B."/>
            <person name="Baker S."/>
            <person name="Barry K."/>
            <person name="Bills G."/>
            <person name="Bluhm B."/>
            <person name="Cannon C."/>
            <person name="Castanera R."/>
            <person name="Culley D."/>
            <person name="Daum C."/>
            <person name="Ezra D."/>
            <person name="Gonzalez J."/>
            <person name="Henrissat B."/>
            <person name="Kuo A."/>
            <person name="Liang C."/>
            <person name="Lipzen A."/>
            <person name="Lutzoni F."/>
            <person name="Magnuson J."/>
            <person name="Mondo S."/>
            <person name="Nolan M."/>
            <person name="Ohm R."/>
            <person name="Pangilinan J."/>
            <person name="Park H.-J."/>
            <person name="Ramirez L."/>
            <person name="Alfaro M."/>
            <person name="Sun H."/>
            <person name="Tritt A."/>
            <person name="Yoshinaga Y."/>
            <person name="Zwiers L.-H."/>
            <person name="Turgeon B."/>
            <person name="Goodwin S."/>
            <person name="Spatafora J."/>
            <person name="Crous P."/>
            <person name="Grigoriev I."/>
        </authorList>
    </citation>
    <scope>NUCLEOTIDE SEQUENCE</scope>
    <source>
        <strain evidence="3">ATCC 36951</strain>
    </source>
</reference>
<feature type="coiled-coil region" evidence="1">
    <location>
        <begin position="223"/>
        <end position="308"/>
    </location>
</feature>
<dbReference type="Proteomes" id="UP000799537">
    <property type="component" value="Unassembled WGS sequence"/>
</dbReference>
<evidence type="ECO:0000313" key="3">
    <source>
        <dbReference type="EMBL" id="KAF2163636.1"/>
    </source>
</evidence>
<keyword evidence="4" id="KW-1185">Reference proteome</keyword>
<dbReference type="Gene3D" id="3.40.50.300">
    <property type="entry name" value="P-loop containing nucleotide triphosphate hydrolases"/>
    <property type="match status" value="1"/>
</dbReference>
<evidence type="ECO:0000256" key="1">
    <source>
        <dbReference type="SAM" id="Coils"/>
    </source>
</evidence>
<feature type="domain" description="G" evidence="2">
    <location>
        <begin position="9"/>
        <end position="76"/>
    </location>
</feature>
<dbReference type="RefSeq" id="XP_033664525.1">
    <property type="nucleotide sequence ID" value="XM_033807845.1"/>
</dbReference>
<gene>
    <name evidence="3" type="ORF">M409DRAFT_25824</name>
</gene>
<proteinExistence type="predicted"/>
<dbReference type="OrthoDB" id="3635738at2759"/>
<protein>
    <recommendedName>
        <fullName evidence="2">G domain-containing protein</fullName>
    </recommendedName>
</protein>
<dbReference type="EMBL" id="ML993607">
    <property type="protein sequence ID" value="KAF2163636.1"/>
    <property type="molecule type" value="Genomic_DNA"/>
</dbReference>
<dbReference type="Pfam" id="PF01926">
    <property type="entry name" value="MMR_HSR1"/>
    <property type="match status" value="1"/>
</dbReference>
<dbReference type="AlphaFoldDB" id="A0A6A6CDY5"/>